<dbReference type="AlphaFoldDB" id="A0A0G0WJ91"/>
<keyword evidence="6 9" id="KW-1133">Transmembrane helix</keyword>
<name>A0A0G0WJ91_9BACT</name>
<evidence type="ECO:0000256" key="9">
    <source>
        <dbReference type="RuleBase" id="RU365087"/>
    </source>
</evidence>
<dbReference type="InterPro" id="IPR004692">
    <property type="entry name" value="SecG"/>
</dbReference>
<dbReference type="GO" id="GO:0009306">
    <property type="term" value="P:protein secretion"/>
    <property type="evidence" value="ECO:0007669"/>
    <property type="project" value="UniProtKB-UniRule"/>
</dbReference>
<comment type="function">
    <text evidence="9">Involved in protein export. Participates in an early event of protein translocation.</text>
</comment>
<keyword evidence="4 9" id="KW-0812">Transmembrane</keyword>
<dbReference type="PRINTS" id="PR01651">
    <property type="entry name" value="SECGEXPORT"/>
</dbReference>
<reference evidence="10 11" key="1">
    <citation type="journal article" date="2015" name="Nature">
        <title>rRNA introns, odd ribosomes, and small enigmatic genomes across a large radiation of phyla.</title>
        <authorList>
            <person name="Brown C.T."/>
            <person name="Hug L.A."/>
            <person name="Thomas B.C."/>
            <person name="Sharon I."/>
            <person name="Castelle C.J."/>
            <person name="Singh A."/>
            <person name="Wilkins M.J."/>
            <person name="Williams K.H."/>
            <person name="Banfield J.F."/>
        </authorList>
    </citation>
    <scope>NUCLEOTIDE SEQUENCE [LARGE SCALE GENOMIC DNA]</scope>
</reference>
<evidence type="ECO:0000256" key="7">
    <source>
        <dbReference type="ARBA" id="ARBA00023010"/>
    </source>
</evidence>
<keyword evidence="7 9" id="KW-0811">Translocation</keyword>
<evidence type="ECO:0000256" key="3">
    <source>
        <dbReference type="ARBA" id="ARBA00022448"/>
    </source>
</evidence>
<comment type="caution">
    <text evidence="10">The sequence shown here is derived from an EMBL/GenBank/DDBJ whole genome shotgun (WGS) entry which is preliminary data.</text>
</comment>
<evidence type="ECO:0000313" key="11">
    <source>
        <dbReference type="Proteomes" id="UP000034299"/>
    </source>
</evidence>
<gene>
    <name evidence="10" type="ORF">UU69_C0018G0003</name>
</gene>
<evidence type="ECO:0000256" key="5">
    <source>
        <dbReference type="ARBA" id="ARBA00022927"/>
    </source>
</evidence>
<keyword evidence="9" id="KW-1003">Cell membrane</keyword>
<accession>A0A0G0WJ91</accession>
<keyword evidence="5 9" id="KW-0653">Protein transport</keyword>
<sequence>MQYLNIAQIVISVLLIAVIIVQAKGTGLSGVFGGEGNVFRTKRGFEKILFYATIVLAVGFFLVAILNVYLSTK</sequence>
<proteinExistence type="inferred from homology"/>
<keyword evidence="3 9" id="KW-0813">Transport</keyword>
<evidence type="ECO:0000256" key="1">
    <source>
        <dbReference type="ARBA" id="ARBA00004141"/>
    </source>
</evidence>
<dbReference type="Pfam" id="PF03840">
    <property type="entry name" value="SecG"/>
    <property type="match status" value="1"/>
</dbReference>
<dbReference type="GO" id="GO:0015450">
    <property type="term" value="F:protein-transporting ATPase activity"/>
    <property type="evidence" value="ECO:0007669"/>
    <property type="project" value="UniProtKB-UniRule"/>
</dbReference>
<protein>
    <recommendedName>
        <fullName evidence="9">Protein-export membrane protein SecG</fullName>
    </recommendedName>
</protein>
<dbReference type="GO" id="GO:0005886">
    <property type="term" value="C:plasma membrane"/>
    <property type="evidence" value="ECO:0007669"/>
    <property type="project" value="UniProtKB-SubCell"/>
</dbReference>
<dbReference type="Proteomes" id="UP000034299">
    <property type="component" value="Unassembled WGS sequence"/>
</dbReference>
<organism evidence="10 11">
    <name type="scientific">Candidatus Magasanikbacteria bacterium GW2011_GWA2_41_55</name>
    <dbReference type="NCBI Taxonomy" id="1619038"/>
    <lineage>
        <taxon>Bacteria</taxon>
        <taxon>Candidatus Magasanikiibacteriota</taxon>
    </lineage>
</organism>
<keyword evidence="8 9" id="KW-0472">Membrane</keyword>
<feature type="transmembrane region" description="Helical" evidence="9">
    <location>
        <begin position="48"/>
        <end position="70"/>
    </location>
</feature>
<evidence type="ECO:0000256" key="4">
    <source>
        <dbReference type="ARBA" id="ARBA00022692"/>
    </source>
</evidence>
<comment type="similarity">
    <text evidence="2 9">Belongs to the SecG family.</text>
</comment>
<feature type="transmembrane region" description="Helical" evidence="9">
    <location>
        <begin position="6"/>
        <end position="27"/>
    </location>
</feature>
<comment type="subcellular location">
    <subcellularLocation>
        <location evidence="9">Cell membrane</location>
        <topology evidence="9">Multi-pass membrane protein</topology>
    </subcellularLocation>
    <subcellularLocation>
        <location evidence="1">Membrane</location>
        <topology evidence="1">Multi-pass membrane protein</topology>
    </subcellularLocation>
</comment>
<dbReference type="EMBL" id="LCBP01000018">
    <property type="protein sequence ID" value="KKS12940.1"/>
    <property type="molecule type" value="Genomic_DNA"/>
</dbReference>
<dbReference type="NCBIfam" id="TIGR00810">
    <property type="entry name" value="secG"/>
    <property type="match status" value="1"/>
</dbReference>
<evidence type="ECO:0000256" key="8">
    <source>
        <dbReference type="ARBA" id="ARBA00023136"/>
    </source>
</evidence>
<evidence type="ECO:0000313" key="10">
    <source>
        <dbReference type="EMBL" id="KKS12940.1"/>
    </source>
</evidence>
<evidence type="ECO:0000256" key="2">
    <source>
        <dbReference type="ARBA" id="ARBA00008445"/>
    </source>
</evidence>
<evidence type="ECO:0000256" key="6">
    <source>
        <dbReference type="ARBA" id="ARBA00022989"/>
    </source>
</evidence>